<keyword evidence="4" id="KW-0963">Cytoplasm</keyword>
<comment type="function">
    <text evidence="1">Actins are highly conserved proteins that are involved in various types of cell motility and are ubiquitously expressed in all eukaryotic cells.</text>
</comment>
<evidence type="ECO:0008006" key="12">
    <source>
        <dbReference type="Google" id="ProtNLM"/>
    </source>
</evidence>
<dbReference type="GO" id="GO:0005524">
    <property type="term" value="F:ATP binding"/>
    <property type="evidence" value="ECO:0007669"/>
    <property type="project" value="UniProtKB-KW"/>
</dbReference>
<evidence type="ECO:0000313" key="11">
    <source>
        <dbReference type="Proteomes" id="UP000828390"/>
    </source>
</evidence>
<organism evidence="10 11">
    <name type="scientific">Dreissena polymorpha</name>
    <name type="common">Zebra mussel</name>
    <name type="synonym">Mytilus polymorpha</name>
    <dbReference type="NCBI Taxonomy" id="45954"/>
    <lineage>
        <taxon>Eukaryota</taxon>
        <taxon>Metazoa</taxon>
        <taxon>Spiralia</taxon>
        <taxon>Lophotrochozoa</taxon>
        <taxon>Mollusca</taxon>
        <taxon>Bivalvia</taxon>
        <taxon>Autobranchia</taxon>
        <taxon>Heteroconchia</taxon>
        <taxon>Euheterodonta</taxon>
        <taxon>Imparidentia</taxon>
        <taxon>Neoheterodontei</taxon>
        <taxon>Myida</taxon>
        <taxon>Dreissenoidea</taxon>
        <taxon>Dreissenidae</taxon>
        <taxon>Dreissena</taxon>
    </lineage>
</organism>
<evidence type="ECO:0000256" key="2">
    <source>
        <dbReference type="ARBA" id="ARBA00004245"/>
    </source>
</evidence>
<keyword evidence="5" id="KW-0547">Nucleotide-binding</keyword>
<evidence type="ECO:0000256" key="6">
    <source>
        <dbReference type="ARBA" id="ARBA00022801"/>
    </source>
</evidence>
<accession>A0A9D4S7A0</accession>
<reference evidence="10" key="2">
    <citation type="submission" date="2020-11" db="EMBL/GenBank/DDBJ databases">
        <authorList>
            <person name="McCartney M.A."/>
            <person name="Auch B."/>
            <person name="Kono T."/>
            <person name="Mallez S."/>
            <person name="Becker A."/>
            <person name="Gohl D.M."/>
            <person name="Silverstein K.A.T."/>
            <person name="Koren S."/>
            <person name="Bechman K.B."/>
            <person name="Herman A."/>
            <person name="Abrahante J.E."/>
            <person name="Garbe J."/>
        </authorList>
    </citation>
    <scope>NUCLEOTIDE SEQUENCE</scope>
    <source>
        <strain evidence="10">Duluth1</strain>
        <tissue evidence="10">Whole animal</tissue>
    </source>
</reference>
<evidence type="ECO:0000256" key="8">
    <source>
        <dbReference type="ARBA" id="ARBA00023212"/>
    </source>
</evidence>
<evidence type="ECO:0000256" key="9">
    <source>
        <dbReference type="ARBA" id="ARBA00049360"/>
    </source>
</evidence>
<dbReference type="PANTHER" id="PTHR11937">
    <property type="entry name" value="ACTIN"/>
    <property type="match status" value="1"/>
</dbReference>
<protein>
    <recommendedName>
        <fullName evidence="12">Actin</fullName>
    </recommendedName>
</protein>
<dbReference type="Gene3D" id="3.30.420.40">
    <property type="match status" value="2"/>
</dbReference>
<keyword evidence="8" id="KW-0206">Cytoskeleton</keyword>
<evidence type="ECO:0000256" key="1">
    <source>
        <dbReference type="ARBA" id="ARBA00003520"/>
    </source>
</evidence>
<dbReference type="InterPro" id="IPR004001">
    <property type="entry name" value="Actin_CS"/>
</dbReference>
<evidence type="ECO:0000256" key="4">
    <source>
        <dbReference type="ARBA" id="ARBA00022490"/>
    </source>
</evidence>
<keyword evidence="7" id="KW-0067">ATP-binding</keyword>
<dbReference type="InterPro" id="IPR043129">
    <property type="entry name" value="ATPase_NBD"/>
</dbReference>
<keyword evidence="6" id="KW-0378">Hydrolase</keyword>
<dbReference type="PROSITE" id="PS00432">
    <property type="entry name" value="ACTINS_2"/>
    <property type="match status" value="1"/>
</dbReference>
<evidence type="ECO:0000256" key="5">
    <source>
        <dbReference type="ARBA" id="ARBA00022741"/>
    </source>
</evidence>
<dbReference type="GO" id="GO:0016787">
    <property type="term" value="F:hydrolase activity"/>
    <property type="evidence" value="ECO:0007669"/>
    <property type="project" value="UniProtKB-KW"/>
</dbReference>
<dbReference type="GO" id="GO:0005856">
    <property type="term" value="C:cytoskeleton"/>
    <property type="evidence" value="ECO:0007669"/>
    <property type="project" value="UniProtKB-SubCell"/>
</dbReference>
<dbReference type="Proteomes" id="UP000828390">
    <property type="component" value="Unassembled WGS sequence"/>
</dbReference>
<reference evidence="10" key="1">
    <citation type="journal article" date="2019" name="bioRxiv">
        <title>The Genome of the Zebra Mussel, Dreissena polymorpha: A Resource for Invasive Species Research.</title>
        <authorList>
            <person name="McCartney M.A."/>
            <person name="Auch B."/>
            <person name="Kono T."/>
            <person name="Mallez S."/>
            <person name="Zhang Y."/>
            <person name="Obille A."/>
            <person name="Becker A."/>
            <person name="Abrahante J.E."/>
            <person name="Garbe J."/>
            <person name="Badalamenti J.P."/>
            <person name="Herman A."/>
            <person name="Mangelson H."/>
            <person name="Liachko I."/>
            <person name="Sullivan S."/>
            <person name="Sone E.D."/>
            <person name="Koren S."/>
            <person name="Silverstein K.A.T."/>
            <person name="Beckman K.B."/>
            <person name="Gohl D.M."/>
        </authorList>
    </citation>
    <scope>NUCLEOTIDE SEQUENCE</scope>
    <source>
        <strain evidence="10">Duluth1</strain>
        <tissue evidence="10">Whole animal</tissue>
    </source>
</reference>
<evidence type="ECO:0000256" key="7">
    <source>
        <dbReference type="ARBA" id="ARBA00022840"/>
    </source>
</evidence>
<dbReference type="EMBL" id="JAIWYP010000001">
    <property type="protein sequence ID" value="KAH3893235.1"/>
    <property type="molecule type" value="Genomic_DNA"/>
</dbReference>
<name>A0A9D4S7A0_DREPO</name>
<dbReference type="InterPro" id="IPR004000">
    <property type="entry name" value="Actin"/>
</dbReference>
<dbReference type="Pfam" id="PF00022">
    <property type="entry name" value="Actin"/>
    <property type="match status" value="1"/>
</dbReference>
<comment type="similarity">
    <text evidence="3">Belongs to the actin family.</text>
</comment>
<sequence>MESCGIHELLYNSVRKCDIYIRKDLWTNVVMSGGSTMFSGIADRMKMELDNLVPSGIKVKVIAPPERNSMWISKQEYDECGPGIVHRKCF</sequence>
<dbReference type="AlphaFoldDB" id="A0A9D4S7A0"/>
<dbReference type="SUPFAM" id="SSF53067">
    <property type="entry name" value="Actin-like ATPase domain"/>
    <property type="match status" value="1"/>
</dbReference>
<evidence type="ECO:0000313" key="10">
    <source>
        <dbReference type="EMBL" id="KAH3893235.1"/>
    </source>
</evidence>
<evidence type="ECO:0000256" key="3">
    <source>
        <dbReference type="ARBA" id="ARBA00006752"/>
    </source>
</evidence>
<keyword evidence="11" id="KW-1185">Reference proteome</keyword>
<gene>
    <name evidence="10" type="ORF">DPMN_017379</name>
</gene>
<comment type="catalytic activity">
    <reaction evidence="9">
        <text>ATP + H2O = ADP + phosphate + H(+)</text>
        <dbReference type="Rhea" id="RHEA:13065"/>
        <dbReference type="ChEBI" id="CHEBI:15377"/>
        <dbReference type="ChEBI" id="CHEBI:15378"/>
        <dbReference type="ChEBI" id="CHEBI:30616"/>
        <dbReference type="ChEBI" id="CHEBI:43474"/>
        <dbReference type="ChEBI" id="CHEBI:456216"/>
    </reaction>
</comment>
<dbReference type="FunFam" id="3.30.420.40:FF:000218">
    <property type="entry name" value="actin, alpha sarcomeric/skeletal-like"/>
    <property type="match status" value="1"/>
</dbReference>
<comment type="caution">
    <text evidence="10">The sequence shown here is derived from an EMBL/GenBank/DDBJ whole genome shotgun (WGS) entry which is preliminary data.</text>
</comment>
<proteinExistence type="inferred from homology"/>
<comment type="subcellular location">
    <subcellularLocation>
        <location evidence="2">Cytoplasm</location>
        <location evidence="2">Cytoskeleton</location>
    </subcellularLocation>
</comment>